<dbReference type="AlphaFoldDB" id="A0A917L825"/>
<dbReference type="EMBL" id="BMQA01000035">
    <property type="protein sequence ID" value="GGJ48689.1"/>
    <property type="molecule type" value="Genomic_DNA"/>
</dbReference>
<gene>
    <name evidence="8" type="ORF">GCM10010121_069800</name>
</gene>
<dbReference type="Pfam" id="PF07690">
    <property type="entry name" value="MFS_1"/>
    <property type="match status" value="1"/>
</dbReference>
<feature type="transmembrane region" description="Helical" evidence="6">
    <location>
        <begin position="342"/>
        <end position="359"/>
    </location>
</feature>
<keyword evidence="9" id="KW-1185">Reference proteome</keyword>
<comment type="caution">
    <text evidence="8">The sequence shown here is derived from an EMBL/GenBank/DDBJ whole genome shotgun (WGS) entry which is preliminary data.</text>
</comment>
<dbReference type="PROSITE" id="PS50850">
    <property type="entry name" value="MFS"/>
    <property type="match status" value="1"/>
</dbReference>
<dbReference type="InterPro" id="IPR011701">
    <property type="entry name" value="MFS"/>
</dbReference>
<feature type="transmembrane region" description="Helical" evidence="6">
    <location>
        <begin position="187"/>
        <end position="207"/>
    </location>
</feature>
<dbReference type="InterPro" id="IPR020846">
    <property type="entry name" value="MFS_dom"/>
</dbReference>
<dbReference type="InterPro" id="IPR036259">
    <property type="entry name" value="MFS_trans_sf"/>
</dbReference>
<evidence type="ECO:0000256" key="3">
    <source>
        <dbReference type="ARBA" id="ARBA00022692"/>
    </source>
</evidence>
<evidence type="ECO:0000256" key="4">
    <source>
        <dbReference type="ARBA" id="ARBA00022989"/>
    </source>
</evidence>
<dbReference type="InterPro" id="IPR050189">
    <property type="entry name" value="MFS_Efflux_Transporters"/>
</dbReference>
<dbReference type="PANTHER" id="PTHR43124:SF3">
    <property type="entry name" value="CHLORAMPHENICOL EFFLUX PUMP RV0191"/>
    <property type="match status" value="1"/>
</dbReference>
<feature type="transmembrane region" description="Helical" evidence="6">
    <location>
        <begin position="55"/>
        <end position="74"/>
    </location>
</feature>
<name>A0A917L825_9ACTN</name>
<feature type="transmembrane region" description="Helical" evidence="6">
    <location>
        <begin position="23"/>
        <end position="43"/>
    </location>
</feature>
<feature type="transmembrane region" description="Helical" evidence="6">
    <location>
        <begin position="253"/>
        <end position="271"/>
    </location>
</feature>
<protein>
    <submittedName>
        <fullName evidence="8">Major facilitator superfamily protein</fullName>
    </submittedName>
</protein>
<keyword evidence="3 6" id="KW-0812">Transmembrane</keyword>
<evidence type="ECO:0000256" key="1">
    <source>
        <dbReference type="ARBA" id="ARBA00004651"/>
    </source>
</evidence>
<sequence>MGQTYVVLGMTRSMAETFGTPPGAVTTATTAFGIAYAAGFLVTGPIAARFGARRVLLVGLVAASVATAVTAVPSTLGPELAARAVQGALAAVFAPCALVLIAQRFTGAFRTLSTAALTTAFLASAIVMPLLAAPVAESQSWRWVFIVSAVALAACTVALAVVIPRAPVAEVPARRAATALLRVIRRPLMLALYFATAVLLTGYVALFTLLQLAPPGALLELPGELQGLRLATLPAFVLVVVVAASAHRIPARWRAVGGFVVAALGAGLAAAATKSALVGGVVVFAAAIAFTAPAIVERLLQVGASDEPAAITAWYGAFTFLGGSVGPLIATKVAGASVTHPVLIIAGAVLVGAVLSAVVPERQRRAGKISILT</sequence>
<evidence type="ECO:0000313" key="8">
    <source>
        <dbReference type="EMBL" id="GGJ48689.1"/>
    </source>
</evidence>
<organism evidence="8 9">
    <name type="scientific">Streptomyces brasiliensis</name>
    <dbReference type="NCBI Taxonomy" id="1954"/>
    <lineage>
        <taxon>Bacteria</taxon>
        <taxon>Bacillati</taxon>
        <taxon>Actinomycetota</taxon>
        <taxon>Actinomycetes</taxon>
        <taxon>Kitasatosporales</taxon>
        <taxon>Streptomycetaceae</taxon>
        <taxon>Streptomyces</taxon>
    </lineage>
</organism>
<dbReference type="SUPFAM" id="SSF103473">
    <property type="entry name" value="MFS general substrate transporter"/>
    <property type="match status" value="1"/>
</dbReference>
<proteinExistence type="predicted"/>
<feature type="transmembrane region" description="Helical" evidence="6">
    <location>
        <begin position="227"/>
        <end position="246"/>
    </location>
</feature>
<accession>A0A917L825</accession>
<feature type="transmembrane region" description="Helical" evidence="6">
    <location>
        <begin position="80"/>
        <end position="102"/>
    </location>
</feature>
<comment type="subcellular location">
    <subcellularLocation>
        <location evidence="1">Cell membrane</location>
        <topology evidence="1">Multi-pass membrane protein</topology>
    </subcellularLocation>
</comment>
<feature type="transmembrane region" description="Helical" evidence="6">
    <location>
        <begin position="141"/>
        <end position="166"/>
    </location>
</feature>
<feature type="transmembrane region" description="Helical" evidence="6">
    <location>
        <begin position="277"/>
        <end position="296"/>
    </location>
</feature>
<evidence type="ECO:0000313" key="9">
    <source>
        <dbReference type="Proteomes" id="UP000657574"/>
    </source>
</evidence>
<feature type="transmembrane region" description="Helical" evidence="6">
    <location>
        <begin position="114"/>
        <end position="135"/>
    </location>
</feature>
<dbReference type="GO" id="GO:0022857">
    <property type="term" value="F:transmembrane transporter activity"/>
    <property type="evidence" value="ECO:0007669"/>
    <property type="project" value="InterPro"/>
</dbReference>
<dbReference type="GO" id="GO:0005886">
    <property type="term" value="C:plasma membrane"/>
    <property type="evidence" value="ECO:0007669"/>
    <property type="project" value="UniProtKB-SubCell"/>
</dbReference>
<keyword evidence="4 6" id="KW-1133">Transmembrane helix</keyword>
<keyword evidence="2" id="KW-1003">Cell membrane</keyword>
<reference evidence="8" key="1">
    <citation type="journal article" date="2014" name="Int. J. Syst. Evol. Microbiol.">
        <title>Complete genome sequence of Corynebacterium casei LMG S-19264T (=DSM 44701T), isolated from a smear-ripened cheese.</title>
        <authorList>
            <consortium name="US DOE Joint Genome Institute (JGI-PGF)"/>
            <person name="Walter F."/>
            <person name="Albersmeier A."/>
            <person name="Kalinowski J."/>
            <person name="Ruckert C."/>
        </authorList>
    </citation>
    <scope>NUCLEOTIDE SEQUENCE</scope>
    <source>
        <strain evidence="8">JCM 3086</strain>
    </source>
</reference>
<dbReference type="Gene3D" id="1.20.1250.20">
    <property type="entry name" value="MFS general substrate transporter like domains"/>
    <property type="match status" value="1"/>
</dbReference>
<dbReference type="Proteomes" id="UP000657574">
    <property type="component" value="Unassembled WGS sequence"/>
</dbReference>
<evidence type="ECO:0000256" key="6">
    <source>
        <dbReference type="SAM" id="Phobius"/>
    </source>
</evidence>
<evidence type="ECO:0000256" key="2">
    <source>
        <dbReference type="ARBA" id="ARBA00022475"/>
    </source>
</evidence>
<evidence type="ECO:0000256" key="5">
    <source>
        <dbReference type="ARBA" id="ARBA00023136"/>
    </source>
</evidence>
<evidence type="ECO:0000259" key="7">
    <source>
        <dbReference type="PROSITE" id="PS50850"/>
    </source>
</evidence>
<dbReference type="PANTHER" id="PTHR43124">
    <property type="entry name" value="PURINE EFFLUX PUMP PBUE"/>
    <property type="match status" value="1"/>
</dbReference>
<feature type="domain" description="Major facilitator superfamily (MFS) profile" evidence="7">
    <location>
        <begin position="1"/>
        <end position="364"/>
    </location>
</feature>
<reference evidence="8" key="2">
    <citation type="submission" date="2020-09" db="EMBL/GenBank/DDBJ databases">
        <authorList>
            <person name="Sun Q."/>
            <person name="Ohkuma M."/>
        </authorList>
    </citation>
    <scope>NUCLEOTIDE SEQUENCE</scope>
    <source>
        <strain evidence="8">JCM 3086</strain>
    </source>
</reference>
<feature type="transmembrane region" description="Helical" evidence="6">
    <location>
        <begin position="308"/>
        <end position="330"/>
    </location>
</feature>
<keyword evidence="5 6" id="KW-0472">Membrane</keyword>